<feature type="signal peptide" evidence="1">
    <location>
        <begin position="1"/>
        <end position="21"/>
    </location>
</feature>
<dbReference type="Proteomes" id="UP000807504">
    <property type="component" value="Unassembled WGS sequence"/>
</dbReference>
<sequence>MKYFAVALALFLLLAITFVECQNKSPQVGKPQFSLQGGGGGKNHRNFQAGFNAGVGTRVWQSKRRI</sequence>
<organism evidence="2 3">
    <name type="scientific">Argiope bruennichi</name>
    <name type="common">Wasp spider</name>
    <name type="synonym">Aranea bruennichi</name>
    <dbReference type="NCBI Taxonomy" id="94029"/>
    <lineage>
        <taxon>Eukaryota</taxon>
        <taxon>Metazoa</taxon>
        <taxon>Ecdysozoa</taxon>
        <taxon>Arthropoda</taxon>
        <taxon>Chelicerata</taxon>
        <taxon>Arachnida</taxon>
        <taxon>Araneae</taxon>
        <taxon>Araneomorphae</taxon>
        <taxon>Entelegynae</taxon>
        <taxon>Araneoidea</taxon>
        <taxon>Araneidae</taxon>
        <taxon>Argiope</taxon>
    </lineage>
</organism>
<reference evidence="2" key="1">
    <citation type="journal article" date="2020" name="bioRxiv">
        <title>Chromosome-level reference genome of the European wasp spider Argiope bruennichi: a resource for studies on range expansion and evolutionary adaptation.</title>
        <authorList>
            <person name="Sheffer M.M."/>
            <person name="Hoppe A."/>
            <person name="Krehenwinkel H."/>
            <person name="Uhl G."/>
            <person name="Kuss A.W."/>
            <person name="Jensen L."/>
            <person name="Jensen C."/>
            <person name="Gillespie R.G."/>
            <person name="Hoff K.J."/>
            <person name="Prost S."/>
        </authorList>
    </citation>
    <scope>NUCLEOTIDE SEQUENCE</scope>
</reference>
<proteinExistence type="predicted"/>
<evidence type="ECO:0000313" key="3">
    <source>
        <dbReference type="Proteomes" id="UP000807504"/>
    </source>
</evidence>
<feature type="chain" id="PRO_5035864037" evidence="1">
    <location>
        <begin position="22"/>
        <end position="66"/>
    </location>
</feature>
<protein>
    <submittedName>
        <fullName evidence="2">Uncharacterized protein</fullName>
    </submittedName>
</protein>
<evidence type="ECO:0000256" key="1">
    <source>
        <dbReference type="SAM" id="SignalP"/>
    </source>
</evidence>
<keyword evidence="3" id="KW-1185">Reference proteome</keyword>
<keyword evidence="1" id="KW-0732">Signal</keyword>
<evidence type="ECO:0000313" key="2">
    <source>
        <dbReference type="EMBL" id="KAF8796023.1"/>
    </source>
</evidence>
<gene>
    <name evidence="2" type="ORF">HNY73_000454</name>
</gene>
<accession>A0A8T0G447</accession>
<comment type="caution">
    <text evidence="2">The sequence shown here is derived from an EMBL/GenBank/DDBJ whole genome shotgun (WGS) entry which is preliminary data.</text>
</comment>
<dbReference type="EMBL" id="JABXBU010000001">
    <property type="protein sequence ID" value="KAF8796023.1"/>
    <property type="molecule type" value="Genomic_DNA"/>
</dbReference>
<reference evidence="2" key="2">
    <citation type="submission" date="2020-06" db="EMBL/GenBank/DDBJ databases">
        <authorList>
            <person name="Sheffer M."/>
        </authorList>
    </citation>
    <scope>NUCLEOTIDE SEQUENCE</scope>
</reference>
<dbReference type="AlphaFoldDB" id="A0A8T0G447"/>
<name>A0A8T0G447_ARGBR</name>